<accession>A0A512MAX6</accession>
<reference evidence="1 2" key="1">
    <citation type="submission" date="2019-07" db="EMBL/GenBank/DDBJ databases">
        <title>Whole genome shotgun sequence of Brevifollis gellanilyticus NBRC 108608.</title>
        <authorList>
            <person name="Hosoyama A."/>
            <person name="Uohara A."/>
            <person name="Ohji S."/>
            <person name="Ichikawa N."/>
        </authorList>
    </citation>
    <scope>NUCLEOTIDE SEQUENCE [LARGE SCALE GENOMIC DNA]</scope>
    <source>
        <strain evidence="1 2">NBRC 108608</strain>
    </source>
</reference>
<dbReference type="AlphaFoldDB" id="A0A512MAX6"/>
<proteinExistence type="predicted"/>
<dbReference type="Proteomes" id="UP000321577">
    <property type="component" value="Unassembled WGS sequence"/>
</dbReference>
<name>A0A512MAX6_9BACT</name>
<protein>
    <submittedName>
        <fullName evidence="1">Uncharacterized protein</fullName>
    </submittedName>
</protein>
<organism evidence="1 2">
    <name type="scientific">Brevifollis gellanilyticus</name>
    <dbReference type="NCBI Taxonomy" id="748831"/>
    <lineage>
        <taxon>Bacteria</taxon>
        <taxon>Pseudomonadati</taxon>
        <taxon>Verrucomicrobiota</taxon>
        <taxon>Verrucomicrobiia</taxon>
        <taxon>Verrucomicrobiales</taxon>
        <taxon>Verrucomicrobiaceae</taxon>
    </lineage>
</organism>
<sequence length="74" mass="8384">MSDFTIIEGESINVVTRQLRHLQCNRHRAVLVALTNKASEDLLKSTTSKMDQILDAFTPEDQYDILPHPLGVTF</sequence>
<keyword evidence="2" id="KW-1185">Reference proteome</keyword>
<dbReference type="EMBL" id="BKAG01000022">
    <property type="protein sequence ID" value="GEP43886.1"/>
    <property type="molecule type" value="Genomic_DNA"/>
</dbReference>
<evidence type="ECO:0000313" key="1">
    <source>
        <dbReference type="EMBL" id="GEP43886.1"/>
    </source>
</evidence>
<gene>
    <name evidence="1" type="ORF">BGE01nite_31770</name>
</gene>
<evidence type="ECO:0000313" key="2">
    <source>
        <dbReference type="Proteomes" id="UP000321577"/>
    </source>
</evidence>
<comment type="caution">
    <text evidence="1">The sequence shown here is derived from an EMBL/GenBank/DDBJ whole genome shotgun (WGS) entry which is preliminary data.</text>
</comment>